<dbReference type="KEGG" id="btrm:SAMEA390648702208"/>
<dbReference type="AlphaFoldDB" id="A0A157SJ50"/>
<dbReference type="OrthoDB" id="5297205at2"/>
<dbReference type="InterPro" id="IPR052896">
    <property type="entry name" value="GGT-like_enzyme"/>
</dbReference>
<keyword evidence="1" id="KW-0808">Transferase</keyword>
<dbReference type="SUPFAM" id="SSF56235">
    <property type="entry name" value="N-terminal nucleophile aminohydrolases (Ntn hydrolases)"/>
    <property type="match status" value="1"/>
</dbReference>
<name>A0A157SJ50_9BORD</name>
<dbReference type="Proteomes" id="UP000076825">
    <property type="component" value="Chromosome 1"/>
</dbReference>
<dbReference type="GO" id="GO:0103068">
    <property type="term" value="F:leukotriene C4 gamma-glutamyl transferase activity"/>
    <property type="evidence" value="ECO:0007669"/>
    <property type="project" value="UniProtKB-EC"/>
</dbReference>
<dbReference type="InterPro" id="IPR029055">
    <property type="entry name" value="Ntn_hydrolases_N"/>
</dbReference>
<dbReference type="EMBL" id="LT546645">
    <property type="protein sequence ID" value="SAI70427.1"/>
    <property type="molecule type" value="Genomic_DNA"/>
</dbReference>
<accession>A0A157SJ50</accession>
<dbReference type="eggNOG" id="COG0405">
    <property type="taxonomic scope" value="Bacteria"/>
</dbReference>
<evidence type="ECO:0000313" key="1">
    <source>
        <dbReference type="EMBL" id="SAI70427.1"/>
    </source>
</evidence>
<dbReference type="RefSeq" id="WP_063491927.1">
    <property type="nucleotide sequence ID" value="NZ_CP016340.1"/>
</dbReference>
<reference evidence="1 2" key="1">
    <citation type="submission" date="2016-04" db="EMBL/GenBank/DDBJ databases">
        <authorList>
            <consortium name="Pathogen Informatics"/>
        </authorList>
    </citation>
    <scope>NUCLEOTIDE SEQUENCE [LARGE SCALE GENOMIC DNA]</scope>
    <source>
        <strain evidence="1 2">H044680328</strain>
    </source>
</reference>
<dbReference type="PATRIC" id="fig|123899.6.peg.2197"/>
<protein>
    <submittedName>
        <fullName evidence="1">Gamma-glutamyltranspeptidase</fullName>
        <ecNumber evidence="1">2.3.2.2</ecNumber>
    </submittedName>
</protein>
<dbReference type="PANTHER" id="PTHR43881">
    <property type="entry name" value="GAMMA-GLUTAMYLTRANSPEPTIDASE (AFU_ORTHOLOGUE AFUA_4G13580)"/>
    <property type="match status" value="1"/>
</dbReference>
<organism evidence="1 2">
    <name type="scientific">Bordetella trematum</name>
    <dbReference type="NCBI Taxonomy" id="123899"/>
    <lineage>
        <taxon>Bacteria</taxon>
        <taxon>Pseudomonadati</taxon>
        <taxon>Pseudomonadota</taxon>
        <taxon>Betaproteobacteria</taxon>
        <taxon>Burkholderiales</taxon>
        <taxon>Alcaligenaceae</taxon>
        <taxon>Bordetella</taxon>
    </lineage>
</organism>
<dbReference type="PRINTS" id="PR01210">
    <property type="entry name" value="GGTRANSPTASE"/>
</dbReference>
<keyword evidence="2" id="KW-1185">Reference proteome</keyword>
<evidence type="ECO:0000313" key="2">
    <source>
        <dbReference type="Proteomes" id="UP000076825"/>
    </source>
</evidence>
<dbReference type="STRING" id="123899.SAMEA3906487_02208"/>
<dbReference type="GeneID" id="56590518"/>
<dbReference type="PANTHER" id="PTHR43881:SF1">
    <property type="entry name" value="GAMMA-GLUTAMYLTRANSPEPTIDASE (AFU_ORTHOLOGUE AFUA_4G13580)"/>
    <property type="match status" value="1"/>
</dbReference>
<proteinExistence type="predicted"/>
<dbReference type="Pfam" id="PF01019">
    <property type="entry name" value="G_glu_transpept"/>
    <property type="match status" value="1"/>
</dbReference>
<dbReference type="InterPro" id="IPR043137">
    <property type="entry name" value="GGT_ssub_C"/>
</dbReference>
<dbReference type="InterPro" id="IPR043138">
    <property type="entry name" value="GGT_lsub"/>
</dbReference>
<sequence>MHSEFTTRPEIQGSFGVVSSTHWLASQTAMGVLEKGGNAYDAAVAGGFVLQVVEPHLNGPGGEVPVLFWSEDEGRMRALCGQGPAPALASSDYFRSLGLDLVPGIGLLPATVPGAFGAWLALLRDYGSWELADVLAPAMAYARDGFPVVPRIAQAILAVQSLFRDEWPSSAQVWLPQGQVPAPGSWMRTPAIAETYARILDEAAARGCDRRSRIQAAHDVWYQGFVADAIDDFYRHAEIRDTTGQRNRGLLRKDDMAGWQAQYDEPVMLDYGPFTVAKCGPWSQGPVHLQQLAILRELGMEGLAPDSFEFVHRVAEAAKLAFADRSAWYGDPDFVRVPMQALLSAPYARERAALVGAQASRMLQPGAPVGQAPRLPDLAAAQRTLAHADTRFGVGEPTFAALPPVSQGAERELFVGDTCHIDVIDRHGNMVAATPSGGWLSSSPVVPGLGFSLNTRLQMTWLDEGLPGSLMPGKRPSTTLSPGLVLRDGLPYMAFGTPGGDQQDQWTVSFLLRHAAGLNLQQAIDAPSWHIDHFPGSFWPRSTTLNRLTVESRLPPQTIAALQAAGHDVVVGGPWSEGRISVCTRQARAGGWLLKAGANPRGMQGYAVGR</sequence>
<dbReference type="EC" id="2.3.2.2" evidence="1"/>
<dbReference type="Gene3D" id="3.60.20.40">
    <property type="match status" value="1"/>
</dbReference>
<dbReference type="Gene3D" id="1.10.246.130">
    <property type="match status" value="1"/>
</dbReference>
<gene>
    <name evidence="1" type="primary">ggt_4</name>
    <name evidence="1" type="ORF">SAMEA3906487_02208</name>
</gene>
<keyword evidence="1" id="KW-0012">Acyltransferase</keyword>